<dbReference type="PROSITE" id="PS50054">
    <property type="entry name" value="TYR_PHOSPHATASE_DUAL"/>
    <property type="match status" value="1"/>
</dbReference>
<dbReference type="PROSITE" id="PS00383">
    <property type="entry name" value="TYR_PHOSPHATASE_1"/>
    <property type="match status" value="1"/>
</dbReference>
<dbReference type="InterPro" id="IPR000340">
    <property type="entry name" value="Dual-sp_phosphatase_cat-dom"/>
</dbReference>
<evidence type="ECO:0000259" key="6">
    <source>
        <dbReference type="PROSITE" id="PS50056"/>
    </source>
</evidence>
<gene>
    <name evidence="7" type="ORF">Prudu_019007</name>
</gene>
<evidence type="ECO:0000256" key="3">
    <source>
        <dbReference type="ARBA" id="ARBA00022801"/>
    </source>
</evidence>
<dbReference type="CDD" id="cd14520">
    <property type="entry name" value="DSP_DUSP12"/>
    <property type="match status" value="1"/>
</dbReference>
<dbReference type="FunFam" id="3.90.190.10:FF:000083">
    <property type="entry name" value="Dual specificity protein phosphatase 12-like"/>
    <property type="match status" value="1"/>
</dbReference>
<sequence>MVIMPYLVRENLFLGNIRDATEVIRNGSKEITHILCAIPTKEIKVYDAGSVGGSASVGDGSISFRAGKDLKLERMGVPLRDRHDENLLDYLDACVDFIDKGRKKGSVLVHCFAGVSRSASIITAYLMRTEHLSQEDALGSLRQSCEFVCPNDGFLHQLKMYEEMGFKVDRASPIYKSFRLKVLGESYHHGDKIDSSKFGADPGLPGEVASGVKTAQNGGKTGTPAFRCKKCRRIVALQDDVVDHIPGEGEKSFEWRKRKSSNLSEDSECSSIFVEPQRWMTAVDEGALEGKGKLSCAHCEARLGTSIGQAANAVAGVGSLLPSSFIEATSLPCSEILIASVGGFQRASQSSSWEQKPGGQITGSFRVKDSAAMSRVSPCRVSAYDHSP</sequence>
<dbReference type="SUPFAM" id="SSF52799">
    <property type="entry name" value="(Phosphotyrosine protein) phosphatases II"/>
    <property type="match status" value="1"/>
</dbReference>
<feature type="domain" description="Tyrosine specific protein phosphatases" evidence="6">
    <location>
        <begin position="85"/>
        <end position="143"/>
    </location>
</feature>
<dbReference type="InterPro" id="IPR016130">
    <property type="entry name" value="Tyr_Pase_AS"/>
</dbReference>
<dbReference type="SMART" id="SM00195">
    <property type="entry name" value="DSPc"/>
    <property type="match status" value="1"/>
</dbReference>
<evidence type="ECO:0000313" key="7">
    <source>
        <dbReference type="EMBL" id="BBH07152.1"/>
    </source>
</evidence>
<evidence type="ECO:0000256" key="2">
    <source>
        <dbReference type="ARBA" id="ARBA00013064"/>
    </source>
</evidence>
<dbReference type="EC" id="3.1.3.48" evidence="2"/>
<keyword evidence="4" id="KW-0904">Protein phosphatase</keyword>
<comment type="similarity">
    <text evidence="1">Belongs to the protein-tyrosine phosphatase family. Non-receptor class dual specificity subfamily.</text>
</comment>
<dbReference type="GO" id="GO:0008138">
    <property type="term" value="F:protein tyrosine/serine/threonine phosphatase activity"/>
    <property type="evidence" value="ECO:0007669"/>
    <property type="project" value="TreeGrafter"/>
</dbReference>
<accession>A0A4Y1RS15</accession>
<dbReference type="EMBL" id="AP019303">
    <property type="protein sequence ID" value="BBH07152.1"/>
    <property type="molecule type" value="Genomic_DNA"/>
</dbReference>
<dbReference type="GO" id="GO:0004725">
    <property type="term" value="F:protein tyrosine phosphatase activity"/>
    <property type="evidence" value="ECO:0007669"/>
    <property type="project" value="UniProtKB-EC"/>
</dbReference>
<dbReference type="Pfam" id="PF00782">
    <property type="entry name" value="DSPc"/>
    <property type="match status" value="1"/>
</dbReference>
<dbReference type="InterPro" id="IPR020422">
    <property type="entry name" value="TYR_PHOSPHATASE_DUAL_dom"/>
</dbReference>
<protein>
    <recommendedName>
        <fullName evidence="2">protein-tyrosine-phosphatase</fullName>
        <ecNumber evidence="2">3.1.3.48</ecNumber>
    </recommendedName>
</protein>
<reference evidence="7" key="1">
    <citation type="journal article" date="2019" name="Science">
        <title>Mutation of a bHLH transcription factor allowed almond domestication.</title>
        <authorList>
            <person name="Sanchez-Perez R."/>
            <person name="Pavan S."/>
            <person name="Mazzeo R."/>
            <person name="Moldovan C."/>
            <person name="Aiese Cigliano R."/>
            <person name="Del Cueto J."/>
            <person name="Ricciardi F."/>
            <person name="Lotti C."/>
            <person name="Ricciardi L."/>
            <person name="Dicenta F."/>
            <person name="Lopez-Marques R.L."/>
            <person name="Lindberg Moller B."/>
        </authorList>
    </citation>
    <scope>NUCLEOTIDE SEQUENCE</scope>
</reference>
<dbReference type="PROSITE" id="PS50056">
    <property type="entry name" value="TYR_PHOSPHATASE_2"/>
    <property type="match status" value="1"/>
</dbReference>
<dbReference type="AlphaFoldDB" id="A0A4Y1RS15"/>
<evidence type="ECO:0000256" key="4">
    <source>
        <dbReference type="ARBA" id="ARBA00022912"/>
    </source>
</evidence>
<evidence type="ECO:0000256" key="1">
    <source>
        <dbReference type="ARBA" id="ARBA00008601"/>
    </source>
</evidence>
<dbReference type="InterPro" id="IPR029021">
    <property type="entry name" value="Prot-tyrosine_phosphatase-like"/>
</dbReference>
<dbReference type="PANTHER" id="PTHR45848">
    <property type="entry name" value="DUAL SPECIFICITY PROTEIN PHOSPHATASE 12 FAMILY MEMBER"/>
    <property type="match status" value="1"/>
</dbReference>
<dbReference type="Gene3D" id="3.90.190.10">
    <property type="entry name" value="Protein tyrosine phosphatase superfamily"/>
    <property type="match status" value="1"/>
</dbReference>
<dbReference type="InterPro" id="IPR000387">
    <property type="entry name" value="Tyr_Pase_dom"/>
</dbReference>
<evidence type="ECO:0000259" key="5">
    <source>
        <dbReference type="PROSITE" id="PS50054"/>
    </source>
</evidence>
<proteinExistence type="inferred from homology"/>
<feature type="domain" description="Tyrosine-protein phosphatase" evidence="5">
    <location>
        <begin position="4"/>
        <end position="167"/>
    </location>
</feature>
<dbReference type="PANTHER" id="PTHR45848:SF4">
    <property type="entry name" value="DUAL SPECIFICITY PROTEIN PHOSPHATASE 12"/>
    <property type="match status" value="1"/>
</dbReference>
<name>A0A4Y1RS15_PRUDU</name>
<keyword evidence="3" id="KW-0378">Hydrolase</keyword>
<organism evidence="7">
    <name type="scientific">Prunus dulcis</name>
    <name type="common">Almond</name>
    <name type="synonym">Amygdalus dulcis</name>
    <dbReference type="NCBI Taxonomy" id="3755"/>
    <lineage>
        <taxon>Eukaryota</taxon>
        <taxon>Viridiplantae</taxon>
        <taxon>Streptophyta</taxon>
        <taxon>Embryophyta</taxon>
        <taxon>Tracheophyta</taxon>
        <taxon>Spermatophyta</taxon>
        <taxon>Magnoliopsida</taxon>
        <taxon>eudicotyledons</taxon>
        <taxon>Gunneridae</taxon>
        <taxon>Pentapetalae</taxon>
        <taxon>rosids</taxon>
        <taxon>fabids</taxon>
        <taxon>Rosales</taxon>
        <taxon>Rosaceae</taxon>
        <taxon>Amygdaloideae</taxon>
        <taxon>Amygdaleae</taxon>
        <taxon>Prunus</taxon>
    </lineage>
</organism>